<dbReference type="EMBL" id="JAOTPV010000021">
    <property type="protein sequence ID" value="KAJ4472088.1"/>
    <property type="molecule type" value="Genomic_DNA"/>
</dbReference>
<comment type="caution">
    <text evidence="1">The sequence shown here is derived from an EMBL/GenBank/DDBJ whole genome shotgun (WGS) entry which is preliminary data.</text>
</comment>
<accession>A0A9W9DIF2</accession>
<proteinExistence type="predicted"/>
<organism evidence="1 2">
    <name type="scientific">Lentinula aciculospora</name>
    <dbReference type="NCBI Taxonomy" id="153920"/>
    <lineage>
        <taxon>Eukaryota</taxon>
        <taxon>Fungi</taxon>
        <taxon>Dikarya</taxon>
        <taxon>Basidiomycota</taxon>
        <taxon>Agaricomycotina</taxon>
        <taxon>Agaricomycetes</taxon>
        <taxon>Agaricomycetidae</taxon>
        <taxon>Agaricales</taxon>
        <taxon>Marasmiineae</taxon>
        <taxon>Omphalotaceae</taxon>
        <taxon>Lentinula</taxon>
    </lineage>
</organism>
<name>A0A9W9DIF2_9AGAR</name>
<sequence>MSSADALKSGFQLRTVIDPPKVRERLRLEHGPAAGSLALLAMQLSDIDADQIDCKAEIHRLQSEIHRLQSHIIFLRNQERHLDEYKMCLRSLRSPVRKLPDEIMLWIFDLTCNMNYITSRKLRLIPALAISNVCLHWRDLAQSFPQLWSRVYITLPRAPGHLTCLPILKLFLNYSQQYPLTLEVGNTRVAVVPEYWLAVCVLLRTQYLRWQKVSLPRDPALTRELLTEDSLEYPLLTTLDFQKFDGPFSNGMIPNHLFPKLQSLSFCYFHAPPMTESRNRNVVWTNLTTLDIRLSVELGFLRMCSHLRELHLRQSYPAVRPTVPSVIAPSVRTLSLSCWSESRMTTPTFLEICLASFTFPSLRSLFIMNRGSRYRHDYSWSKNAMNDFISRSSFDLTTLHIESCPITDFELIDLLCQLPSLVHLVVVDSKVANDMPSPITPRLVQKLHAFCPSSGSRSSSVIPMSRRLQSLSFTFNGSDDKKISFDDRAFVDMIFSRWFPEKYANVYGLRRSSSDALEDGIACLRSVVMRFTKRNVPKKIYQPLKYLEAEGLRVAIVVKGSFLDL</sequence>
<dbReference type="Proteomes" id="UP001150266">
    <property type="component" value="Unassembled WGS sequence"/>
</dbReference>
<keyword evidence="2" id="KW-1185">Reference proteome</keyword>
<evidence type="ECO:0008006" key="3">
    <source>
        <dbReference type="Google" id="ProtNLM"/>
    </source>
</evidence>
<dbReference type="OrthoDB" id="3024433at2759"/>
<dbReference type="InterPro" id="IPR032675">
    <property type="entry name" value="LRR_dom_sf"/>
</dbReference>
<reference evidence="1" key="1">
    <citation type="submission" date="2022-08" db="EMBL/GenBank/DDBJ databases">
        <title>A Global Phylogenomic Analysis of the Shiitake Genus Lentinula.</title>
        <authorList>
            <consortium name="DOE Joint Genome Institute"/>
            <person name="Sierra-Patev S."/>
            <person name="Min B."/>
            <person name="Naranjo-Ortiz M."/>
            <person name="Looney B."/>
            <person name="Konkel Z."/>
            <person name="Slot J.C."/>
            <person name="Sakamoto Y."/>
            <person name="Steenwyk J.L."/>
            <person name="Rokas A."/>
            <person name="Carro J."/>
            <person name="Camarero S."/>
            <person name="Ferreira P."/>
            <person name="Molpeceres G."/>
            <person name="Ruiz-Duenas F.J."/>
            <person name="Serrano A."/>
            <person name="Henrissat B."/>
            <person name="Drula E."/>
            <person name="Hughes K.W."/>
            <person name="Mata J.L."/>
            <person name="Ishikawa N.K."/>
            <person name="Vargas-Isla R."/>
            <person name="Ushijima S."/>
            <person name="Smith C.A."/>
            <person name="Ahrendt S."/>
            <person name="Andreopoulos W."/>
            <person name="He G."/>
            <person name="Labutti K."/>
            <person name="Lipzen A."/>
            <person name="Ng V."/>
            <person name="Riley R."/>
            <person name="Sandor L."/>
            <person name="Barry K."/>
            <person name="Martinez A.T."/>
            <person name="Xiao Y."/>
            <person name="Gibbons J.G."/>
            <person name="Terashima K."/>
            <person name="Grigoriev I.V."/>
            <person name="Hibbett D.S."/>
        </authorList>
    </citation>
    <scope>NUCLEOTIDE SEQUENCE</scope>
    <source>
        <strain evidence="1">JLM2183</strain>
    </source>
</reference>
<dbReference type="SUPFAM" id="SSF52058">
    <property type="entry name" value="L domain-like"/>
    <property type="match status" value="1"/>
</dbReference>
<protein>
    <recommendedName>
        <fullName evidence="3">F-box domain-containing protein</fullName>
    </recommendedName>
</protein>
<evidence type="ECO:0000313" key="2">
    <source>
        <dbReference type="Proteomes" id="UP001150266"/>
    </source>
</evidence>
<dbReference type="AlphaFoldDB" id="A0A9W9DIF2"/>
<evidence type="ECO:0000313" key="1">
    <source>
        <dbReference type="EMBL" id="KAJ4472088.1"/>
    </source>
</evidence>
<gene>
    <name evidence="1" type="ORF">J3R30DRAFT_3523028</name>
</gene>
<dbReference type="Gene3D" id="3.80.10.10">
    <property type="entry name" value="Ribonuclease Inhibitor"/>
    <property type="match status" value="1"/>
</dbReference>